<keyword evidence="1" id="KW-0812">Transmembrane</keyword>
<feature type="transmembrane region" description="Helical" evidence="1">
    <location>
        <begin position="7"/>
        <end position="26"/>
    </location>
</feature>
<dbReference type="Proteomes" id="UP001180842">
    <property type="component" value="Unassembled WGS sequence"/>
</dbReference>
<gene>
    <name evidence="2" type="ORF">P7H00_11075</name>
</gene>
<feature type="transmembrane region" description="Helical" evidence="1">
    <location>
        <begin position="32"/>
        <end position="51"/>
    </location>
</feature>
<evidence type="ECO:0000256" key="1">
    <source>
        <dbReference type="SAM" id="Phobius"/>
    </source>
</evidence>
<dbReference type="RefSeq" id="WP_311797280.1">
    <property type="nucleotide sequence ID" value="NZ_JARQAI010000018.1"/>
</dbReference>
<evidence type="ECO:0000313" key="3">
    <source>
        <dbReference type="Proteomes" id="UP001180842"/>
    </source>
</evidence>
<dbReference type="AlphaFoldDB" id="A0AAE4I3W6"/>
<name>A0AAE4I3W6_9ENTE</name>
<organism evidence="2 3">
    <name type="scientific">Enterococcus pseudoavium</name>
    <dbReference type="NCBI Taxonomy" id="44007"/>
    <lineage>
        <taxon>Bacteria</taxon>
        <taxon>Bacillati</taxon>
        <taxon>Bacillota</taxon>
        <taxon>Bacilli</taxon>
        <taxon>Lactobacillales</taxon>
        <taxon>Enterococcaceae</taxon>
        <taxon>Enterococcus</taxon>
    </lineage>
</organism>
<sequence length="228" mass="26630">MKEKANFCGKVLFIIVVIGGPQYYLIQEKLSWQYMLLGLIVSVVILFFINLNHFTEMTIKKDGVSLKLREAQEIVNQAYASMDLIKDSMEPVIEFQYDMISKGYYPMYVKYEDVQETINKLESVAKNLNMYDSTRSIFSNRKYIVARQAAYNIIFFFESQSGLHDSTTILLFHESLRKGLSDFVSQVNKELLKLDSKNDIEAWFIFETKKVLEFITKQIISIQQDRNS</sequence>
<accession>A0AAE4I3W6</accession>
<proteinExistence type="predicted"/>
<dbReference type="EMBL" id="JARQAI010000018">
    <property type="protein sequence ID" value="MDT2737652.1"/>
    <property type="molecule type" value="Genomic_DNA"/>
</dbReference>
<protein>
    <recommendedName>
        <fullName evidence="4">5-bromo-4-chloroindolyl phosphate hydrolysis protein</fullName>
    </recommendedName>
</protein>
<evidence type="ECO:0008006" key="4">
    <source>
        <dbReference type="Google" id="ProtNLM"/>
    </source>
</evidence>
<evidence type="ECO:0000313" key="2">
    <source>
        <dbReference type="EMBL" id="MDT2737652.1"/>
    </source>
</evidence>
<reference evidence="2" key="1">
    <citation type="submission" date="2023-03" db="EMBL/GenBank/DDBJ databases">
        <authorList>
            <person name="Shen W."/>
            <person name="Cai J."/>
        </authorList>
    </citation>
    <scope>NUCLEOTIDE SEQUENCE</scope>
    <source>
        <strain evidence="2">P69-2</strain>
    </source>
</reference>
<keyword evidence="1" id="KW-1133">Transmembrane helix</keyword>
<keyword evidence="1" id="KW-0472">Membrane</keyword>
<comment type="caution">
    <text evidence="2">The sequence shown here is derived from an EMBL/GenBank/DDBJ whole genome shotgun (WGS) entry which is preliminary data.</text>
</comment>